<evidence type="ECO:0000256" key="2">
    <source>
        <dbReference type="ARBA" id="ARBA00022679"/>
    </source>
</evidence>
<organism evidence="5 6">
    <name type="scientific">Candidatus Sherwoodlollariibacterium unditelluris</name>
    <dbReference type="NCBI Taxonomy" id="1974757"/>
    <lineage>
        <taxon>Bacteria</taxon>
        <taxon>Pseudomonadati</taxon>
        <taxon>Candidatus Omnitrophota</taxon>
        <taxon>Candidatus Sherwoodlollariibacterium</taxon>
    </lineage>
</organism>
<dbReference type="Proteomes" id="UP000231292">
    <property type="component" value="Unassembled WGS sequence"/>
</dbReference>
<dbReference type="InterPro" id="IPR015421">
    <property type="entry name" value="PyrdxlP-dep_Trfase_major"/>
</dbReference>
<evidence type="ECO:0000313" key="5">
    <source>
        <dbReference type="EMBL" id="PIP19774.1"/>
    </source>
</evidence>
<comment type="caution">
    <text evidence="5">The sequence shown here is derived from an EMBL/GenBank/DDBJ whole genome shotgun (WGS) entry which is preliminary data.</text>
</comment>
<dbReference type="AlphaFoldDB" id="A0A2G9YKL7"/>
<dbReference type="InterPro" id="IPR015424">
    <property type="entry name" value="PyrdxlP-dep_Trfase"/>
</dbReference>
<reference evidence="5 6" key="1">
    <citation type="submission" date="2017-09" db="EMBL/GenBank/DDBJ databases">
        <title>Depth-based differentiation of microbial function through sediment-hosted aquifers and enrichment of novel symbionts in the deep terrestrial subsurface.</title>
        <authorList>
            <person name="Probst A.J."/>
            <person name="Ladd B."/>
            <person name="Jarett J.K."/>
            <person name="Geller-Mcgrath D.E."/>
            <person name="Sieber C.M."/>
            <person name="Emerson J.B."/>
            <person name="Anantharaman K."/>
            <person name="Thomas B.C."/>
            <person name="Malmstrom R."/>
            <person name="Stieglmeier M."/>
            <person name="Klingl A."/>
            <person name="Woyke T."/>
            <person name="Ryan C.M."/>
            <person name="Banfield J.F."/>
        </authorList>
    </citation>
    <scope>NUCLEOTIDE SEQUENCE [LARGE SCALE GENOMIC DNA]</scope>
    <source>
        <strain evidence="5">CG23_combo_of_CG06-09_8_20_14_all_41_10</strain>
    </source>
</reference>
<dbReference type="GO" id="GO:0004124">
    <property type="term" value="F:cysteine synthase activity"/>
    <property type="evidence" value="ECO:0007669"/>
    <property type="project" value="TreeGrafter"/>
</dbReference>
<dbReference type="PANTHER" id="PTHR43797">
    <property type="entry name" value="HOMOCYSTEINE/CYSTEINE SYNTHASE"/>
    <property type="match status" value="1"/>
</dbReference>
<dbReference type="Pfam" id="PF01053">
    <property type="entry name" value="Cys_Met_Meta_PP"/>
    <property type="match status" value="1"/>
</dbReference>
<dbReference type="GO" id="GO:0005737">
    <property type="term" value="C:cytoplasm"/>
    <property type="evidence" value="ECO:0007669"/>
    <property type="project" value="TreeGrafter"/>
</dbReference>
<keyword evidence="2 5" id="KW-0808">Transferase</keyword>
<evidence type="ECO:0000313" key="6">
    <source>
        <dbReference type="Proteomes" id="UP000231292"/>
    </source>
</evidence>
<feature type="non-terminal residue" evidence="5">
    <location>
        <position position="1"/>
    </location>
</feature>
<dbReference type="PANTHER" id="PTHR43797:SF2">
    <property type="entry name" value="HOMOCYSTEINE_CYSTEINE SYNTHASE"/>
    <property type="match status" value="1"/>
</dbReference>
<evidence type="ECO:0000256" key="4">
    <source>
        <dbReference type="RuleBase" id="RU362118"/>
    </source>
</evidence>
<protein>
    <submittedName>
        <fullName evidence="5">O-acetylhomoserine aminocarboxypropyltransferase</fullName>
        <ecNumber evidence="5">2.5.1.49</ecNumber>
    </submittedName>
</protein>
<evidence type="ECO:0000256" key="3">
    <source>
        <dbReference type="ARBA" id="ARBA00022898"/>
    </source>
</evidence>
<accession>A0A2G9YKL7</accession>
<proteinExistence type="inferred from homology"/>
<comment type="cofactor">
    <cofactor evidence="1 4">
        <name>pyridoxal 5'-phosphate</name>
        <dbReference type="ChEBI" id="CHEBI:597326"/>
    </cofactor>
</comment>
<dbReference type="GO" id="GO:0030170">
    <property type="term" value="F:pyridoxal phosphate binding"/>
    <property type="evidence" value="ECO:0007669"/>
    <property type="project" value="InterPro"/>
</dbReference>
<dbReference type="Gene3D" id="3.40.640.10">
    <property type="entry name" value="Type I PLP-dependent aspartate aminotransferase-like (Major domain)"/>
    <property type="match status" value="1"/>
</dbReference>
<dbReference type="SUPFAM" id="SSF53383">
    <property type="entry name" value="PLP-dependent transferases"/>
    <property type="match status" value="1"/>
</dbReference>
<sequence length="47" mass="4919">EFGNIYSRIMNPTNDILEKRMAAIEGGIGALAVASGQAAETIAILNI</sequence>
<gene>
    <name evidence="5" type="ORF">COX41_00990</name>
</gene>
<dbReference type="GO" id="GO:0003961">
    <property type="term" value="F:O-acetylhomoserine aminocarboxypropyltransferase activity"/>
    <property type="evidence" value="ECO:0007669"/>
    <property type="project" value="UniProtKB-EC"/>
</dbReference>
<dbReference type="InterPro" id="IPR006235">
    <property type="entry name" value="OAc-hSer/O-AcSer_sulfhydrylase"/>
</dbReference>
<dbReference type="GO" id="GO:0071269">
    <property type="term" value="P:L-homocysteine biosynthetic process"/>
    <property type="evidence" value="ECO:0007669"/>
    <property type="project" value="TreeGrafter"/>
</dbReference>
<dbReference type="GO" id="GO:0006535">
    <property type="term" value="P:cysteine biosynthetic process from serine"/>
    <property type="evidence" value="ECO:0007669"/>
    <property type="project" value="TreeGrafter"/>
</dbReference>
<feature type="non-terminal residue" evidence="5">
    <location>
        <position position="47"/>
    </location>
</feature>
<dbReference type="InterPro" id="IPR000277">
    <property type="entry name" value="Cys/Met-Metab_PyrdxlP-dep_enz"/>
</dbReference>
<name>A0A2G9YKL7_9BACT</name>
<keyword evidence="3 4" id="KW-0663">Pyridoxal phosphate</keyword>
<dbReference type="GO" id="GO:0019346">
    <property type="term" value="P:transsulfuration"/>
    <property type="evidence" value="ECO:0007669"/>
    <property type="project" value="InterPro"/>
</dbReference>
<evidence type="ECO:0000256" key="1">
    <source>
        <dbReference type="ARBA" id="ARBA00001933"/>
    </source>
</evidence>
<comment type="similarity">
    <text evidence="4">Belongs to the trans-sulfuration enzymes family.</text>
</comment>
<dbReference type="EC" id="2.5.1.49" evidence="5"/>
<dbReference type="EMBL" id="PCRK01000021">
    <property type="protein sequence ID" value="PIP19774.1"/>
    <property type="molecule type" value="Genomic_DNA"/>
</dbReference>